<reference evidence="2 3" key="1">
    <citation type="submission" date="2017-09" db="EMBL/GenBank/DDBJ databases">
        <title>Reassesment of A. cryaerophilus.</title>
        <authorList>
            <person name="Perez-Cataluna A."/>
            <person name="Collado L."/>
            <person name="Salgado O."/>
            <person name="Lefinanco V."/>
            <person name="Figueras M.J."/>
        </authorList>
    </citation>
    <scope>NUCLEOTIDE SEQUENCE [LARGE SCALE GENOMIC DNA]</scope>
    <source>
        <strain evidence="2 3">LMG 10229</strain>
    </source>
</reference>
<dbReference type="InterPro" id="IPR001173">
    <property type="entry name" value="Glyco_trans_2-like"/>
</dbReference>
<protein>
    <recommendedName>
        <fullName evidence="1">Glycosyltransferase 2-like domain-containing protein</fullName>
    </recommendedName>
</protein>
<dbReference type="Gene3D" id="3.90.550.10">
    <property type="entry name" value="Spore Coat Polysaccharide Biosynthesis Protein SpsA, Chain A"/>
    <property type="match status" value="1"/>
</dbReference>
<evidence type="ECO:0000313" key="2">
    <source>
        <dbReference type="EMBL" id="PRN00875.1"/>
    </source>
</evidence>
<feature type="domain" description="Glycosyltransferase 2-like" evidence="1">
    <location>
        <begin position="6"/>
        <end position="166"/>
    </location>
</feature>
<dbReference type="AlphaFoldDB" id="A0A2S9TPW9"/>
<comment type="caution">
    <text evidence="2">The sequence shown here is derived from an EMBL/GenBank/DDBJ whole genome shotgun (WGS) entry which is preliminary data.</text>
</comment>
<sequence>MNPKISICIPNYNNEKYLDDCIKSALNQEFEDIEIIVVDDKSTDNSLDVIQKYSNFIKIYRNEENLGQPKNTNKIISLAKGEFIVILHSDDQLLPNFCSTLLPIIENYSNVVMAVGERIETNEINEIERITPFYNVDCTIIGEKQAKVFMMMSFLPCQVLFRKDAFIKSGGINERHIVNLDGLLWFQISLQGDVAYTREEVSIYRIHQENTTSMYNKSLNHMLEYYITLSEMFKLAKGKPYLENNFENAEKRVAVLTLRYLKEVLKNKNYKLAKQYLLLAVVFDMDIINNKEYQELSSILNEKTDMNIEKKVLEYQKKQIKRTHSYEPPEGSIIKE</sequence>
<name>A0A2S9TPW9_9BACT</name>
<evidence type="ECO:0000313" key="3">
    <source>
        <dbReference type="Proteomes" id="UP000238811"/>
    </source>
</evidence>
<organism evidence="2 3">
    <name type="scientific">Aliarcobacter cryaerophilus</name>
    <dbReference type="NCBI Taxonomy" id="28198"/>
    <lineage>
        <taxon>Bacteria</taxon>
        <taxon>Pseudomonadati</taxon>
        <taxon>Campylobacterota</taxon>
        <taxon>Epsilonproteobacteria</taxon>
        <taxon>Campylobacterales</taxon>
        <taxon>Arcobacteraceae</taxon>
        <taxon>Aliarcobacter</taxon>
    </lineage>
</organism>
<dbReference type="EMBL" id="NXGD01000004">
    <property type="protein sequence ID" value="PRN00875.1"/>
    <property type="molecule type" value="Genomic_DNA"/>
</dbReference>
<gene>
    <name evidence="2" type="ORF">CJ668_04580</name>
</gene>
<dbReference type="SUPFAM" id="SSF53448">
    <property type="entry name" value="Nucleotide-diphospho-sugar transferases"/>
    <property type="match status" value="1"/>
</dbReference>
<accession>A0A2S9TPW9</accession>
<proteinExistence type="predicted"/>
<dbReference type="PANTHER" id="PTHR22916">
    <property type="entry name" value="GLYCOSYLTRANSFERASE"/>
    <property type="match status" value="1"/>
</dbReference>
<dbReference type="Proteomes" id="UP000238811">
    <property type="component" value="Unassembled WGS sequence"/>
</dbReference>
<dbReference type="GO" id="GO:0016758">
    <property type="term" value="F:hexosyltransferase activity"/>
    <property type="evidence" value="ECO:0007669"/>
    <property type="project" value="UniProtKB-ARBA"/>
</dbReference>
<dbReference type="Pfam" id="PF00535">
    <property type="entry name" value="Glycos_transf_2"/>
    <property type="match status" value="1"/>
</dbReference>
<evidence type="ECO:0000259" key="1">
    <source>
        <dbReference type="Pfam" id="PF00535"/>
    </source>
</evidence>
<dbReference type="InterPro" id="IPR029044">
    <property type="entry name" value="Nucleotide-diphossugar_trans"/>
</dbReference>